<gene>
    <name evidence="2" type="ORF">QNI16_36570</name>
</gene>
<evidence type="ECO:0000313" key="3">
    <source>
        <dbReference type="Proteomes" id="UP001241110"/>
    </source>
</evidence>
<dbReference type="RefSeq" id="WP_313989390.1">
    <property type="nucleotide sequence ID" value="NZ_JASJOS010000026.1"/>
</dbReference>
<reference evidence="2" key="1">
    <citation type="submission" date="2023-05" db="EMBL/GenBank/DDBJ databases">
        <authorList>
            <person name="Zhang X."/>
        </authorList>
    </citation>
    <scope>NUCLEOTIDE SEQUENCE</scope>
    <source>
        <strain evidence="2">YF14B1</strain>
    </source>
</reference>
<dbReference type="EMBL" id="JASJOS010000026">
    <property type="protein sequence ID" value="MDJ1486054.1"/>
    <property type="molecule type" value="Genomic_DNA"/>
</dbReference>
<evidence type="ECO:0000313" key="2">
    <source>
        <dbReference type="EMBL" id="MDJ1486054.1"/>
    </source>
</evidence>
<evidence type="ECO:0000256" key="1">
    <source>
        <dbReference type="SAM" id="MobiDB-lite"/>
    </source>
</evidence>
<dbReference type="Proteomes" id="UP001241110">
    <property type="component" value="Unassembled WGS sequence"/>
</dbReference>
<protein>
    <submittedName>
        <fullName evidence="2">Uncharacterized protein</fullName>
    </submittedName>
</protein>
<feature type="region of interest" description="Disordered" evidence="1">
    <location>
        <begin position="670"/>
        <end position="690"/>
    </location>
</feature>
<organism evidence="2 3">
    <name type="scientific">Xanthocytophaga flava</name>
    <dbReference type="NCBI Taxonomy" id="3048013"/>
    <lineage>
        <taxon>Bacteria</taxon>
        <taxon>Pseudomonadati</taxon>
        <taxon>Bacteroidota</taxon>
        <taxon>Cytophagia</taxon>
        <taxon>Cytophagales</taxon>
        <taxon>Rhodocytophagaceae</taxon>
        <taxon>Xanthocytophaga</taxon>
    </lineage>
</organism>
<name>A0AAE3R0G4_9BACT</name>
<comment type="caution">
    <text evidence="2">The sequence shown here is derived from an EMBL/GenBank/DDBJ whole genome shotgun (WGS) entry which is preliminary data.</text>
</comment>
<dbReference type="Gene3D" id="2.60.120.260">
    <property type="entry name" value="Galactose-binding domain-like"/>
    <property type="match status" value="1"/>
</dbReference>
<proteinExistence type="predicted"/>
<sequence length="2209" mass="244354">MSLLRRFSQFIASFLLVQLLIQLLSPMVAMALTSGPTTPEVYGHQPVEATENVNLVTGGFNYTIPITSIPEYPMAIGYSAQDGIDQEAGVFGYGINGFSGAIARNLQGLPDDVANGSRIYNYSNQVRWGVKVGATVKVGLGAALQLPNGFDVGPSASIGLDAGYDNYTGAFGAISFGLGLGIQGKLGGLDAFGGLGVGISSDNGVYGGASVGYGIFQTGAAVYNNQNGKTVVSPYFDISIPYESKGGTKTSYSIPVSDIASQMLNRGISQFSSVSKDVSSQLVPLPSVVAPGKSFGLSLSVPIPMTPPLTVRGSYYRSEYGNETITKNGYGFLYLNGYERGNRDHIADFSIEGEYSYDNEARNNPAYLQRDYFVVNSQGFSGSMQLYQPSYGVVSRNPSRSQKRELSLSGLYTDRKETAPWTNIARAIPNKDFDVLSILKKRETMDSRDFDRTIFTEEELISLTDAKRKFSSKAQFKMRGDMAGEFNLASQNTTESKVDYTAAAYDLVRVTGDVDGKKTSAAILAGSKNPIKMFEPVATQQTRSNYTRSTNKISSATNITYKTVNEVVTLYKTALASVAQNNSYVMNESFFSHRKYDPASLPAKEAMVSLPDEATVKPFNIVEHLDYLKTNGDASFKDLIADIRVKNANGLQYIYNLPAFNKSTKHLQIQGKGQSAPVSENGDYRSFSGQDRNKSKIEENYAYPYAWLLTAVVGSDYIDFDNIPGPSDGDLGYWVKFRYIKTSDSYHWRTPFNGLDHIPGALHTVEDDIYAASAGEKEIYCLSEIESSDYVCVYKYQKRYDGIEAAGQGLLNGNAINQLNQVDNSTADPTGTDFQFAVTRTELYKKHHKGNQSAIYEYADRYGKLLKATEFYYDYSMCPGVPNNLVNAKTSSTGPNYSVKIKDVPYHIKKGQADNQVIENGKLTLKKVRHVSYEGSTAGVPLPSYELVYGYEGKNYDQPSPQAGSPQYGKPYEPEYNPAYDPRQIDVWGNYNRNAKQTVTNVSTDIGRDRNNGIFNWDSEGAGGPEKINYYNHYTENDKKQANLNAQAYKLSSILLPGGGAMSVEFEANSYGYVQDKTPWAMRKVWPHVETLTENSVKVLKVYVDITDLQKDGKSLSDIINIAEVNNAEGLYGELSFYESNSPAFPRREDQLFLATGFSRLDRFGEIKSFENGTTLKYLDAEIAKGRIFQAVYLKDKTNSSATPYVSDYTRYLYGESTKMQALKDNQTINNPENLKNSIRTSIANSEKMEKDNAWDAVKKVIKDLGNKIVPNNDIVGTFKTVFGDATTELYSHQSFIRTPVYQAKYTGARVKSIAFEDNFNYATASDGSVTSKDNSYKTEYYYDEAVNGNSRSAMVASVEPGGGKSSVIDVFSKQGSGFMPAPQIISSQTTTQVAYKVADGQVGDKISRKKGRSEHYFYTPKDKGYRFEDNYVANADSRLQTKERGNFSTFGLVFLFNRTIKIFGKRIRIVLPPPIPFYTNWDREDFYHIKTHTYTDVADMYGKTKKIIQRAADGKPVLTQEYSYYGKEEPIATYNGQTQANEFNPLGKSTSIKPGKMDQVWSEAYYSKEASIGFIVAMINANTKRHFSYTNMKYTYLPPLLKEVTTASAPDGTLTSVKYTGFDYLTGQPLEVRSKDSYGNYKIGQSVPAYWNYPKMGSASDNNQNLNMLTQNTGSYQFLYRPGVDAKPIVKENLLSASVTEWGVGNIPFAPTLRKSGKQFASDGKMNYTYEVLAATDLSALYNGGSRQALASRLTNAETYIPSSKYMIQPIRSYAYETDVETDGRLKNFQPYVYGTTNQNIAWKKSMETTLFDADGNNIESRDILNKYAASLIGYNFSTNVASAANASLAQTTYTGAENTYLVGTTRTLDDPRIQLLDAAVLEKCRPTFTQKTLSYTQLQQQSKTLLVNVPANNTYNVAFTQVNVAFTAANQTFTRSLYISLNENNDFKILTEKGEAFNGFYAFPAITQAGYKATYRLVFDPQVLTTFTLMNTGTNNYTVGLENYALPACTTPIANKQYQIPNANCDALVHTGNFSFSLPAGKKGTQFDITLSSLPTTEAGRTYKAMAWVHKSSAATAKLVAVKDGQVTASASLASGAAIQTSEWALLKLEVSSTGAGKLQFYIDNSDAGSTSAVIYDDFRVLPSQASMENSVYDHQTGRVTAKLNNENLATYFLYDERGRLVTVKSELENQGPTVIKKYVYNEQKKN</sequence>
<accession>A0AAE3R0G4</accession>